<dbReference type="AlphaFoldDB" id="A0A5J5A8C2"/>
<dbReference type="PANTHER" id="PTHR12537:SF187">
    <property type="entry name" value="OS04G0276200 PROTEIN"/>
    <property type="match status" value="1"/>
</dbReference>
<evidence type="ECO:0000259" key="6">
    <source>
        <dbReference type="Pfam" id="PF07990"/>
    </source>
</evidence>
<dbReference type="PROSITE" id="PS50302">
    <property type="entry name" value="PUM"/>
    <property type="match status" value="1"/>
</dbReference>
<dbReference type="OrthoDB" id="668540at2759"/>
<feature type="repeat" description="Pumilio" evidence="4">
    <location>
        <begin position="100"/>
        <end position="135"/>
    </location>
</feature>
<keyword evidence="2" id="KW-0810">Translation regulation</keyword>
<keyword evidence="8" id="KW-1185">Reference proteome</keyword>
<evidence type="ECO:0000313" key="7">
    <source>
        <dbReference type="EMBL" id="KAA8525671.1"/>
    </source>
</evidence>
<protein>
    <recommendedName>
        <fullName evidence="6">Nucleic acid binding NABP domain-containing protein</fullName>
    </recommendedName>
</protein>
<feature type="region of interest" description="Disordered" evidence="5">
    <location>
        <begin position="288"/>
        <end position="307"/>
    </location>
</feature>
<dbReference type="InterPro" id="IPR001313">
    <property type="entry name" value="Pumilio_RNA-bd_rpt"/>
</dbReference>
<keyword evidence="3" id="KW-0694">RNA-binding</keyword>
<accession>A0A5J5A8C2</accession>
<dbReference type="SMART" id="SM00025">
    <property type="entry name" value="Pumilio"/>
    <property type="match status" value="1"/>
</dbReference>
<evidence type="ECO:0000256" key="2">
    <source>
        <dbReference type="ARBA" id="ARBA00022845"/>
    </source>
</evidence>
<dbReference type="GO" id="GO:0005737">
    <property type="term" value="C:cytoplasm"/>
    <property type="evidence" value="ECO:0007669"/>
    <property type="project" value="TreeGrafter"/>
</dbReference>
<dbReference type="Pfam" id="PF00806">
    <property type="entry name" value="PUF"/>
    <property type="match status" value="1"/>
</dbReference>
<sequence>MSEALNDPSIDGECIINSYLDLTGLQKAYLGSLLSPQKSQIGLLYLVKSGSLNHGFYRNPAFGIGMPYPGSPLAGPLLPNSPIGLGSPVDLCERNMRFHEIIGHIVKFSADQYGSWFIQQKLETATTEEKNMVFHEIMPQALTLMTNVFAFKCKMFSPIDGSNVPFFIGTVAPNAAPMENHHQFPSRLDGRLFRLRAPRLTPSAQSRLQTTTGLIQSAAPKPHDPTFPSNQMGTKDSKALVVVGNGLAADSIFGDVFSTTSSQPKHGTLVPTSSASGLPFSSAIVPASRSQPIAKPRPLRSFQSTFT</sequence>
<evidence type="ECO:0000256" key="4">
    <source>
        <dbReference type="PROSITE-ProRule" id="PRU00317"/>
    </source>
</evidence>
<name>A0A5J5A8C2_9ASTE</name>
<dbReference type="Gene3D" id="1.25.10.10">
    <property type="entry name" value="Leucine-rich Repeat Variant"/>
    <property type="match status" value="1"/>
</dbReference>
<reference evidence="7 8" key="1">
    <citation type="submission" date="2019-09" db="EMBL/GenBank/DDBJ databases">
        <title>A chromosome-level genome assembly of the Chinese tupelo Nyssa sinensis.</title>
        <authorList>
            <person name="Yang X."/>
            <person name="Kang M."/>
            <person name="Yang Y."/>
            <person name="Xiong H."/>
            <person name="Wang M."/>
            <person name="Zhang Z."/>
            <person name="Wang Z."/>
            <person name="Wu H."/>
            <person name="Ma T."/>
            <person name="Liu J."/>
            <person name="Xi Z."/>
        </authorList>
    </citation>
    <scope>NUCLEOTIDE SEQUENCE [LARGE SCALE GENOMIC DNA]</scope>
    <source>
        <strain evidence="7">J267</strain>
        <tissue evidence="7">Leaf</tissue>
    </source>
</reference>
<feature type="domain" description="Nucleic acid binding NABP" evidence="6">
    <location>
        <begin position="3"/>
        <end position="101"/>
    </location>
</feature>
<dbReference type="InterPro" id="IPR012940">
    <property type="entry name" value="NABP"/>
</dbReference>
<dbReference type="Pfam" id="PF07990">
    <property type="entry name" value="NABP"/>
    <property type="match status" value="1"/>
</dbReference>
<evidence type="ECO:0000313" key="8">
    <source>
        <dbReference type="Proteomes" id="UP000325577"/>
    </source>
</evidence>
<proteinExistence type="predicted"/>
<gene>
    <name evidence="7" type="ORF">F0562_007526</name>
</gene>
<dbReference type="SUPFAM" id="SSF48371">
    <property type="entry name" value="ARM repeat"/>
    <property type="match status" value="1"/>
</dbReference>
<dbReference type="EMBL" id="CM018046">
    <property type="protein sequence ID" value="KAA8525671.1"/>
    <property type="molecule type" value="Genomic_DNA"/>
</dbReference>
<evidence type="ECO:0000256" key="5">
    <source>
        <dbReference type="SAM" id="MobiDB-lite"/>
    </source>
</evidence>
<dbReference type="PANTHER" id="PTHR12537">
    <property type="entry name" value="RNA BINDING PROTEIN PUMILIO-RELATED"/>
    <property type="match status" value="1"/>
</dbReference>
<dbReference type="GO" id="GO:0006417">
    <property type="term" value="P:regulation of translation"/>
    <property type="evidence" value="ECO:0007669"/>
    <property type="project" value="UniProtKB-KW"/>
</dbReference>
<dbReference type="InterPro" id="IPR016024">
    <property type="entry name" value="ARM-type_fold"/>
</dbReference>
<organism evidence="7 8">
    <name type="scientific">Nyssa sinensis</name>
    <dbReference type="NCBI Taxonomy" id="561372"/>
    <lineage>
        <taxon>Eukaryota</taxon>
        <taxon>Viridiplantae</taxon>
        <taxon>Streptophyta</taxon>
        <taxon>Embryophyta</taxon>
        <taxon>Tracheophyta</taxon>
        <taxon>Spermatophyta</taxon>
        <taxon>Magnoliopsida</taxon>
        <taxon>eudicotyledons</taxon>
        <taxon>Gunneridae</taxon>
        <taxon>Pentapetalae</taxon>
        <taxon>asterids</taxon>
        <taxon>Cornales</taxon>
        <taxon>Nyssaceae</taxon>
        <taxon>Nyssa</taxon>
    </lineage>
</organism>
<evidence type="ECO:0000256" key="3">
    <source>
        <dbReference type="ARBA" id="ARBA00022884"/>
    </source>
</evidence>
<dbReference type="Proteomes" id="UP000325577">
    <property type="component" value="Linkage Group LG3"/>
</dbReference>
<dbReference type="GO" id="GO:0003729">
    <property type="term" value="F:mRNA binding"/>
    <property type="evidence" value="ECO:0007669"/>
    <property type="project" value="TreeGrafter"/>
</dbReference>
<dbReference type="InterPro" id="IPR011989">
    <property type="entry name" value="ARM-like"/>
</dbReference>
<keyword evidence="1" id="KW-0677">Repeat</keyword>
<evidence type="ECO:0000256" key="1">
    <source>
        <dbReference type="ARBA" id="ARBA00022737"/>
    </source>
</evidence>